<dbReference type="PANTHER" id="PTHR22602:SF0">
    <property type="entry name" value="TRANSFERASE CAF17, MITOCHONDRIAL-RELATED"/>
    <property type="match status" value="1"/>
</dbReference>
<name>A0A2W2BQP8_9HYPH</name>
<dbReference type="RefSeq" id="WP_111199910.1">
    <property type="nucleotide sequence ID" value="NZ_QKVK01000009.1"/>
</dbReference>
<dbReference type="GO" id="GO:0016226">
    <property type="term" value="P:iron-sulfur cluster assembly"/>
    <property type="evidence" value="ECO:0007669"/>
    <property type="project" value="TreeGrafter"/>
</dbReference>
<reference evidence="5" key="1">
    <citation type="submission" date="2018-06" db="EMBL/GenBank/DDBJ databases">
        <title>Aestuariibacter litoralis strain KCTC 52945T.</title>
        <authorList>
            <person name="Li X."/>
            <person name="Salam N."/>
            <person name="Li J.-L."/>
            <person name="Chen Y.-M."/>
            <person name="Yang Z.-W."/>
            <person name="Zhang L.-Y."/>
            <person name="Han M.-X."/>
            <person name="Xiao M."/>
            <person name="Li W.-J."/>
        </authorList>
    </citation>
    <scope>NUCLEOTIDE SEQUENCE [LARGE SCALE GENOMIC DNA]</scope>
    <source>
        <strain evidence="5">KCTC 52945</strain>
    </source>
</reference>
<evidence type="ECO:0000259" key="2">
    <source>
        <dbReference type="Pfam" id="PF01571"/>
    </source>
</evidence>
<feature type="domain" description="CAF17 C-terminal" evidence="3">
    <location>
        <begin position="195"/>
        <end position="264"/>
    </location>
</feature>
<dbReference type="PANTHER" id="PTHR22602">
    <property type="entry name" value="TRANSFERASE CAF17, MITOCHONDRIAL-RELATED"/>
    <property type="match status" value="1"/>
</dbReference>
<organism evidence="4 5">
    <name type="scientific">Aestuariivirga litoralis</name>
    <dbReference type="NCBI Taxonomy" id="2650924"/>
    <lineage>
        <taxon>Bacteria</taxon>
        <taxon>Pseudomonadati</taxon>
        <taxon>Pseudomonadota</taxon>
        <taxon>Alphaproteobacteria</taxon>
        <taxon>Hyphomicrobiales</taxon>
        <taxon>Aestuariivirgaceae</taxon>
        <taxon>Aestuariivirga</taxon>
    </lineage>
</organism>
<evidence type="ECO:0000259" key="3">
    <source>
        <dbReference type="Pfam" id="PF25455"/>
    </source>
</evidence>
<evidence type="ECO:0000313" key="4">
    <source>
        <dbReference type="EMBL" id="PZF75716.1"/>
    </source>
</evidence>
<evidence type="ECO:0000313" key="5">
    <source>
        <dbReference type="Proteomes" id="UP000248795"/>
    </source>
</evidence>
<proteinExistence type="predicted"/>
<keyword evidence="5" id="KW-1185">Reference proteome</keyword>
<accession>A0A2W2BQP8</accession>
<comment type="caution">
    <text evidence="4">The sequence shown here is derived from an EMBL/GenBank/DDBJ whole genome shotgun (WGS) entry which is preliminary data.</text>
</comment>
<gene>
    <name evidence="4" type="ORF">DK847_17435</name>
</gene>
<dbReference type="Pfam" id="PF01571">
    <property type="entry name" value="GCV_T"/>
    <property type="match status" value="1"/>
</dbReference>
<keyword evidence="1" id="KW-0809">Transit peptide</keyword>
<dbReference type="Pfam" id="PF25455">
    <property type="entry name" value="Beta-barrel_CAF17_C"/>
    <property type="match status" value="1"/>
</dbReference>
<dbReference type="InterPro" id="IPR027266">
    <property type="entry name" value="TrmE/GcvT-like"/>
</dbReference>
<dbReference type="NCBIfam" id="TIGR03317">
    <property type="entry name" value="ygfZ_signature"/>
    <property type="match status" value="1"/>
</dbReference>
<evidence type="ECO:0000256" key="1">
    <source>
        <dbReference type="ARBA" id="ARBA00022946"/>
    </source>
</evidence>
<dbReference type="Proteomes" id="UP000248795">
    <property type="component" value="Unassembled WGS sequence"/>
</dbReference>
<dbReference type="Gene3D" id="3.30.1360.120">
    <property type="entry name" value="Probable tRNA modification gtpase trme, domain 1"/>
    <property type="match status" value="2"/>
</dbReference>
<dbReference type="EMBL" id="QKVK01000009">
    <property type="protein sequence ID" value="PZF75716.1"/>
    <property type="molecule type" value="Genomic_DNA"/>
</dbReference>
<dbReference type="AlphaFoldDB" id="A0A2W2BQP8"/>
<dbReference type="InterPro" id="IPR017703">
    <property type="entry name" value="YgfZ/GCV_T_CS"/>
</dbReference>
<dbReference type="InterPro" id="IPR057460">
    <property type="entry name" value="CAF17_C"/>
</dbReference>
<protein>
    <submittedName>
        <fullName evidence="4">Folate-binding protein</fullName>
    </submittedName>
</protein>
<dbReference type="InterPro" id="IPR006222">
    <property type="entry name" value="GCVT_N"/>
</dbReference>
<sequence length="271" mass="28552">MRDIDFQAGSLPGRAVMTVTGPEAAHFLHNLLTADIDHLAEGAAAYAALLTPQGKILFDMFVLRAGDGFLIDCAAGQRADLLKRLSMYKLRARVELAARDDLAVGVSPVEIAGSFQDPRCPEIGWRIIGAAHGEAQGYDAARIAAGLADSAADLGSGDVFPHEANLDQLGGVSFRKGCYVGQEVVSRMEHRGTARSRILPVAVEGPMPPRGTDIRAGDKQVGTLLSSSGRMALALIRLDRLAEATAPLVADGATVTVEKPAWARYEVPGAA</sequence>
<feature type="domain" description="GCVT N-terminal" evidence="2">
    <location>
        <begin position="17"/>
        <end position="97"/>
    </location>
</feature>
<dbReference type="InterPro" id="IPR045179">
    <property type="entry name" value="YgfZ/GcvT"/>
</dbReference>
<dbReference type="SUPFAM" id="SSF103025">
    <property type="entry name" value="Folate-binding domain"/>
    <property type="match status" value="1"/>
</dbReference>